<dbReference type="InterPro" id="IPR011519">
    <property type="entry name" value="UnbV_ASPIC"/>
</dbReference>
<dbReference type="SUPFAM" id="SSF69318">
    <property type="entry name" value="Integrin alpha N-terminal domain"/>
    <property type="match status" value="1"/>
</dbReference>
<evidence type="ECO:0000259" key="4">
    <source>
        <dbReference type="Pfam" id="PF07593"/>
    </source>
</evidence>
<dbReference type="Pfam" id="PF13517">
    <property type="entry name" value="FG-GAP_3"/>
    <property type="match status" value="3"/>
</dbReference>
<dbReference type="InterPro" id="IPR011990">
    <property type="entry name" value="TPR-like_helical_dom_sf"/>
</dbReference>
<dbReference type="Pfam" id="PF07593">
    <property type="entry name" value="UnbV_ASPIC"/>
    <property type="match status" value="1"/>
</dbReference>
<dbReference type="InterPro" id="IPR013517">
    <property type="entry name" value="FG-GAP"/>
</dbReference>
<dbReference type="InterPro" id="IPR027039">
    <property type="entry name" value="Crtac1"/>
</dbReference>
<dbReference type="PANTHER" id="PTHR16026">
    <property type="entry name" value="CARTILAGE ACIDIC PROTEIN 1"/>
    <property type="match status" value="1"/>
</dbReference>
<evidence type="ECO:0000256" key="3">
    <source>
        <dbReference type="SAM" id="Phobius"/>
    </source>
</evidence>
<keyword evidence="3" id="KW-0812">Transmembrane</keyword>
<keyword evidence="6" id="KW-1185">Reference proteome</keyword>
<dbReference type="Proteomes" id="UP000324233">
    <property type="component" value="Chromosome"/>
</dbReference>
<evidence type="ECO:0000313" key="5">
    <source>
        <dbReference type="EMBL" id="QEH36034.1"/>
    </source>
</evidence>
<dbReference type="AlphaFoldDB" id="A0A5B9W709"/>
<dbReference type="PANTHER" id="PTHR16026:SF0">
    <property type="entry name" value="CARTILAGE ACIDIC PROTEIN 1"/>
    <property type="match status" value="1"/>
</dbReference>
<accession>A0A5B9W709</accession>
<evidence type="ECO:0000256" key="2">
    <source>
        <dbReference type="SAM" id="MobiDB-lite"/>
    </source>
</evidence>
<feature type="compositionally biased region" description="Basic and acidic residues" evidence="2">
    <location>
        <begin position="38"/>
        <end position="67"/>
    </location>
</feature>
<keyword evidence="3" id="KW-1133">Transmembrane helix</keyword>
<feature type="transmembrane region" description="Helical" evidence="3">
    <location>
        <begin position="12"/>
        <end position="33"/>
    </location>
</feature>
<reference evidence="5 6" key="1">
    <citation type="submission" date="2019-08" db="EMBL/GenBank/DDBJ databases">
        <title>Deep-cultivation of Planctomycetes and their phenomic and genomic characterization uncovers novel biology.</title>
        <authorList>
            <person name="Wiegand S."/>
            <person name="Jogler M."/>
            <person name="Boedeker C."/>
            <person name="Pinto D."/>
            <person name="Vollmers J."/>
            <person name="Rivas-Marin E."/>
            <person name="Kohn T."/>
            <person name="Peeters S.H."/>
            <person name="Heuer A."/>
            <person name="Rast P."/>
            <person name="Oberbeckmann S."/>
            <person name="Bunk B."/>
            <person name="Jeske O."/>
            <person name="Meyerdierks A."/>
            <person name="Storesund J.E."/>
            <person name="Kallscheuer N."/>
            <person name="Luecker S."/>
            <person name="Lage O.M."/>
            <person name="Pohl T."/>
            <person name="Merkel B.J."/>
            <person name="Hornburger P."/>
            <person name="Mueller R.-W."/>
            <person name="Bruemmer F."/>
            <person name="Labrenz M."/>
            <person name="Spormann A.M."/>
            <person name="Op den Camp H."/>
            <person name="Overmann J."/>
            <person name="Amann R."/>
            <person name="Jetten M.S.M."/>
            <person name="Mascher T."/>
            <person name="Medema M.H."/>
            <person name="Devos D.P."/>
            <person name="Kaster A.-K."/>
            <person name="Ovreas L."/>
            <person name="Rohde M."/>
            <person name="Galperin M.Y."/>
            <person name="Jogler C."/>
        </authorList>
    </citation>
    <scope>NUCLEOTIDE SEQUENCE [LARGE SCALE GENOMIC DNA]</scope>
    <source>
        <strain evidence="5 6">OJF2</strain>
    </source>
</reference>
<keyword evidence="1" id="KW-0732">Signal</keyword>
<keyword evidence="3" id="KW-0472">Membrane</keyword>
<sequence>MVQHPPYARSPAQVGVIAAITLGSILALAVGAGHLRGSRADERGVRHDRAGDHGGPRHPDGSRPVYRPREASDMALIGPLAESLDAWPPGASLREVADARRRLAPALLSKISPAIDDARARGDRRGLVAWLICRSMILQGEGDPVRAYADLAEARSVAERDLALAEERLCTILYYQGLAAMRRGENENCVECRGESSCILPISAAAVHRKTAGSEAAVRHFTEYLEHFPLDLEVRWLLNIAHMTLGQYPDRLDRRYLVPLDRFRNSEFDIGRFRDVGAQVGVNRFNQAGGAIMEDFDNDGLLDLAVSCYDTAQPLSIYRNRGDGTFEDRSEAAGVTGQLGGLYCVQADYDNDGLMDIFITRGAWFTSPIRPSLLRNKGDGTFEDVTEAAGLMDPANSISASWADYDNDGWLDLFVCCERQPQRLYHNRRDGTFEEVAARAGLHAGSAAPFVGKGSAWIDADDDDDPDLFVNNLEGAPIFFRNNGDGTFADATREMGIAGPMHGFSCWAWDYDNDGRLDLFATSYAHTIADAVKGLMGEPHAVPTSKLLRNLGGGRGFEDRTAEAGLDGVYVCMGSNFADFDNDGFLDFYLGTGNPSLASLVPNRMFRNVAGERFAEITGTSGTGHLQKGHGIACGDWDRDGDVDLFLQAGGAVDGDKYHNVLFQNPGQGNRSVTIKLRGVKSNRAAIGARIKLVTAGAEPLTVHRLISSGSSFGANPLEQTIGLAGADRVATLEVHWPTSKSTQVFHDLPAGGIVEITELSDDIKIAPRKPLPQPPAE</sequence>
<dbReference type="RefSeq" id="WP_148595759.1">
    <property type="nucleotide sequence ID" value="NZ_CP042997.1"/>
</dbReference>
<gene>
    <name evidence="5" type="ORF">OJF2_45920</name>
</gene>
<dbReference type="OrthoDB" id="5287961at2"/>
<proteinExistence type="predicted"/>
<feature type="region of interest" description="Disordered" evidence="2">
    <location>
        <begin position="37"/>
        <end position="67"/>
    </location>
</feature>
<evidence type="ECO:0000313" key="6">
    <source>
        <dbReference type="Proteomes" id="UP000324233"/>
    </source>
</evidence>
<protein>
    <submittedName>
        <fullName evidence="5">FG-GAP repeat protein</fullName>
    </submittedName>
</protein>
<dbReference type="Gene3D" id="2.130.10.130">
    <property type="entry name" value="Integrin alpha, N-terminal"/>
    <property type="match status" value="1"/>
</dbReference>
<evidence type="ECO:0000256" key="1">
    <source>
        <dbReference type="ARBA" id="ARBA00022729"/>
    </source>
</evidence>
<feature type="domain" description="ASPIC/UnbV" evidence="4">
    <location>
        <begin position="686"/>
        <end position="752"/>
    </location>
</feature>
<dbReference type="KEGG" id="agv:OJF2_45920"/>
<organism evidence="5 6">
    <name type="scientific">Aquisphaera giovannonii</name>
    <dbReference type="NCBI Taxonomy" id="406548"/>
    <lineage>
        <taxon>Bacteria</taxon>
        <taxon>Pseudomonadati</taxon>
        <taxon>Planctomycetota</taxon>
        <taxon>Planctomycetia</taxon>
        <taxon>Isosphaerales</taxon>
        <taxon>Isosphaeraceae</taxon>
        <taxon>Aquisphaera</taxon>
    </lineage>
</organism>
<dbReference type="InterPro" id="IPR028994">
    <property type="entry name" value="Integrin_alpha_N"/>
</dbReference>
<dbReference type="SUPFAM" id="SSF48452">
    <property type="entry name" value="TPR-like"/>
    <property type="match status" value="1"/>
</dbReference>
<dbReference type="EMBL" id="CP042997">
    <property type="protein sequence ID" value="QEH36034.1"/>
    <property type="molecule type" value="Genomic_DNA"/>
</dbReference>
<name>A0A5B9W709_9BACT</name>